<keyword evidence="3" id="KW-1185">Reference proteome</keyword>
<dbReference type="Pfam" id="PF02663">
    <property type="entry name" value="FmdE"/>
    <property type="match status" value="1"/>
</dbReference>
<sequence>MTLTLPAAPGLPDSLEPLLQQSAALHGHLCPRQILGVRMGLLAGQVLGLPFPRSDKRVMVLIETDGCFADGVSVASGCWLGRRTLRLLDYGRVAATFVDVKTRQAVRLAPQVDLRQRVRDARAHGERRWDAYHAAYRTLPDEALFSVTPAELTLDLTALISLPGKRVICEACQEEVINGRELSEQGRVLCRACAGDAAYLG</sequence>
<dbReference type="STRING" id="1476583.DEIPH_ctg046orf0017"/>
<evidence type="ECO:0000259" key="1">
    <source>
        <dbReference type="Pfam" id="PF02663"/>
    </source>
</evidence>
<dbReference type="EMBL" id="JHAC01000044">
    <property type="protein sequence ID" value="EYB67226.1"/>
    <property type="molecule type" value="Genomic_DNA"/>
</dbReference>
<reference evidence="2 3" key="1">
    <citation type="submission" date="2014-03" db="EMBL/GenBank/DDBJ databases">
        <title>Draft genome sequence of Deinococcus phoenicis 1P10ME.</title>
        <authorList>
            <person name="Stepanov V.G."/>
            <person name="Vaishampayan P."/>
            <person name="Venkateswaran K."/>
            <person name="Fox G.E."/>
        </authorList>
    </citation>
    <scope>NUCLEOTIDE SEQUENCE [LARGE SCALE GENOMIC DNA]</scope>
    <source>
        <strain evidence="2 3">1P10ME</strain>
    </source>
</reference>
<dbReference type="AlphaFoldDB" id="A0A016QMK5"/>
<dbReference type="InterPro" id="IPR003814">
    <property type="entry name" value="FmdEsu_dom"/>
</dbReference>
<proteinExistence type="predicted"/>
<feature type="domain" description="Formylmethanofuran dehydrogenase subunit E" evidence="1">
    <location>
        <begin position="26"/>
        <end position="146"/>
    </location>
</feature>
<protein>
    <recommendedName>
        <fullName evidence="1">Formylmethanofuran dehydrogenase subunit E domain-containing protein</fullName>
    </recommendedName>
</protein>
<dbReference type="OrthoDB" id="9804309at2"/>
<evidence type="ECO:0000313" key="3">
    <source>
        <dbReference type="Proteomes" id="UP000020492"/>
    </source>
</evidence>
<comment type="caution">
    <text evidence="2">The sequence shown here is derived from an EMBL/GenBank/DDBJ whole genome shotgun (WGS) entry which is preliminary data.</text>
</comment>
<organism evidence="2 3">
    <name type="scientific">Deinococcus phoenicis</name>
    <dbReference type="NCBI Taxonomy" id="1476583"/>
    <lineage>
        <taxon>Bacteria</taxon>
        <taxon>Thermotogati</taxon>
        <taxon>Deinococcota</taxon>
        <taxon>Deinococci</taxon>
        <taxon>Deinococcales</taxon>
        <taxon>Deinococcaceae</taxon>
        <taxon>Deinococcus</taxon>
    </lineage>
</organism>
<dbReference type="eggNOG" id="COG2191">
    <property type="taxonomic scope" value="Bacteria"/>
</dbReference>
<dbReference type="InterPro" id="IPR053194">
    <property type="entry name" value="tRNA_methyltr_O"/>
</dbReference>
<dbReference type="PANTHER" id="PTHR39418:SF1">
    <property type="entry name" value="DEHYDROGENASE"/>
    <property type="match status" value="1"/>
</dbReference>
<dbReference type="PANTHER" id="PTHR39418">
    <property type="entry name" value="DEHYDROGENASE-RELATED"/>
    <property type="match status" value="1"/>
</dbReference>
<accession>A0A016QMK5</accession>
<evidence type="ECO:0000313" key="2">
    <source>
        <dbReference type="EMBL" id="EYB67226.1"/>
    </source>
</evidence>
<dbReference type="SUPFAM" id="SSF143555">
    <property type="entry name" value="FwdE-like"/>
    <property type="match status" value="1"/>
</dbReference>
<gene>
    <name evidence="2" type="ORF">DEIPH_ctg046orf0017</name>
</gene>
<dbReference type="Gene3D" id="3.30.1330.130">
    <property type="match status" value="1"/>
</dbReference>
<dbReference type="PATRIC" id="fig|1476583.3.peg.2700"/>
<dbReference type="RefSeq" id="WP_034358957.1">
    <property type="nucleotide sequence ID" value="NZ_JHAC01000044.1"/>
</dbReference>
<name>A0A016QMK5_9DEIO</name>
<dbReference type="Proteomes" id="UP000020492">
    <property type="component" value="Unassembled WGS sequence"/>
</dbReference>